<dbReference type="GO" id="GO:0005737">
    <property type="term" value="C:cytoplasm"/>
    <property type="evidence" value="ECO:0000318"/>
    <property type="project" value="GO_Central"/>
</dbReference>
<dbReference type="EnsemblMetazoa" id="HelroT87671">
    <property type="protein sequence ID" value="HelroP87671"/>
    <property type="gene ID" value="HelroG87671"/>
</dbReference>
<reference evidence="11" key="3">
    <citation type="submission" date="2015-06" db="UniProtKB">
        <authorList>
            <consortium name="EnsemblMetazoa"/>
        </authorList>
    </citation>
    <scope>IDENTIFICATION</scope>
</reference>
<evidence type="ECO:0000313" key="10">
    <source>
        <dbReference type="EMBL" id="ESN94073.1"/>
    </source>
</evidence>
<dbReference type="CTD" id="20216787"/>
<dbReference type="GO" id="GO:0001784">
    <property type="term" value="F:phosphotyrosine residue binding"/>
    <property type="evidence" value="ECO:0000318"/>
    <property type="project" value="GO_Central"/>
</dbReference>
<evidence type="ECO:0000256" key="4">
    <source>
        <dbReference type="ARBA" id="ARBA00022999"/>
    </source>
</evidence>
<dbReference type="SMART" id="SM00404">
    <property type="entry name" value="PTPc_motif"/>
    <property type="match status" value="1"/>
</dbReference>
<dbReference type="PANTHER" id="PTHR46257:SF3">
    <property type="entry name" value="TYROSINE-PROTEIN PHOSPHATASE CORKSCREW"/>
    <property type="match status" value="1"/>
</dbReference>
<evidence type="ECO:0000256" key="3">
    <source>
        <dbReference type="ARBA" id="ARBA00022912"/>
    </source>
</evidence>
<evidence type="ECO:0000256" key="2">
    <source>
        <dbReference type="ARBA" id="ARBA00022801"/>
    </source>
</evidence>
<feature type="domain" description="SH2" evidence="7">
    <location>
        <begin position="1"/>
        <end position="98"/>
    </location>
</feature>
<dbReference type="PRINTS" id="PR00401">
    <property type="entry name" value="SH2DOMAIN"/>
</dbReference>
<dbReference type="eggNOG" id="KOG0790">
    <property type="taxonomic scope" value="Eukaryota"/>
</dbReference>
<dbReference type="STRING" id="6412.T1G6U0"/>
<keyword evidence="6" id="KW-0175">Coiled coil</keyword>
<sequence>IHRNITGVEASELLMTEGRDGSFLIRPSSSSADHLTLSVRRNDEVIHIKIQQTDDFIDLYGGEQFASLPQLIDYYVNGLGRGNLRESNGKVIHLENPLPAQKYRGERWFHANLTCTESEVMLKNLKKEGSFLIRESSKKSGQFVLCYLNKDHDVIHNQNNLSLLHSRLQKGLYSIGDGLNCFPSLTELVDYYRTHDLVVMFKKNNNYSFRLQKSCVAGATAIQNLESKIAELEKEFDDRDKKRNGFWEEFETMEHNEASNKPMTAGYAPENKVKNRYRNILPYDDTRVKLLNVNPSEPGSDYINANYINARQTLPHIHKSYIACQGCVKVTIHDFWNMVWQENVNIIVMTTELIENGKNKCFLYWSETAEPLMVDLYKGPLSVTTESSTDYKDYTLRVFTLFHNNVCFQKRTVYQYHHRKWPDKCTPKDATGVVEFVLEINRQAGKISQNNQSSPWLIHCSAGIGRTGTFILIDLIINQIHREGLGCIIDIPKLLMDIRNQRAGLVQTEKQYTFVYKAVLLYVTKYNVR</sequence>
<gene>
    <name evidence="11" type="primary">20216787</name>
    <name evidence="10" type="ORF">HELRODRAFT_87671</name>
</gene>
<dbReference type="InterPro" id="IPR036860">
    <property type="entry name" value="SH2_dom_sf"/>
</dbReference>
<proteinExistence type="predicted"/>
<dbReference type="GO" id="GO:0004726">
    <property type="term" value="F:non-membrane spanning protein tyrosine phosphatase activity"/>
    <property type="evidence" value="ECO:0000318"/>
    <property type="project" value="GO_Central"/>
</dbReference>
<organism evidence="11 12">
    <name type="scientific">Helobdella robusta</name>
    <name type="common">Californian leech</name>
    <dbReference type="NCBI Taxonomy" id="6412"/>
    <lineage>
        <taxon>Eukaryota</taxon>
        <taxon>Metazoa</taxon>
        <taxon>Spiralia</taxon>
        <taxon>Lophotrochozoa</taxon>
        <taxon>Annelida</taxon>
        <taxon>Clitellata</taxon>
        <taxon>Hirudinea</taxon>
        <taxon>Rhynchobdellida</taxon>
        <taxon>Glossiphoniidae</taxon>
        <taxon>Helobdella</taxon>
    </lineage>
</organism>
<dbReference type="InterPro" id="IPR000980">
    <property type="entry name" value="SH2"/>
</dbReference>
<evidence type="ECO:0000259" key="9">
    <source>
        <dbReference type="PROSITE" id="PS50056"/>
    </source>
</evidence>
<evidence type="ECO:0000313" key="12">
    <source>
        <dbReference type="Proteomes" id="UP000015101"/>
    </source>
</evidence>
<evidence type="ECO:0000256" key="5">
    <source>
        <dbReference type="PROSITE-ProRule" id="PRU00191"/>
    </source>
</evidence>
<dbReference type="EMBL" id="AMQM01007131">
    <property type="status" value="NOT_ANNOTATED_CDS"/>
    <property type="molecule type" value="Genomic_DNA"/>
</dbReference>
<dbReference type="InterPro" id="IPR052123">
    <property type="entry name" value="Non-rcpt_Tyr_Phosphatase"/>
</dbReference>
<keyword evidence="3" id="KW-0904">Protein phosphatase</keyword>
<dbReference type="PROSITE" id="PS00383">
    <property type="entry name" value="TYR_PHOSPHATASE_1"/>
    <property type="match status" value="1"/>
</dbReference>
<dbReference type="GO" id="GO:0000165">
    <property type="term" value="P:MAPK cascade"/>
    <property type="evidence" value="ECO:0000318"/>
    <property type="project" value="GO_Central"/>
</dbReference>
<dbReference type="KEGG" id="hro:HELRODRAFT_87671"/>
<dbReference type="SMART" id="SM00194">
    <property type="entry name" value="PTPc"/>
    <property type="match status" value="1"/>
</dbReference>
<reference evidence="12" key="1">
    <citation type="submission" date="2012-12" db="EMBL/GenBank/DDBJ databases">
        <authorList>
            <person name="Hellsten U."/>
            <person name="Grimwood J."/>
            <person name="Chapman J.A."/>
            <person name="Shapiro H."/>
            <person name="Aerts A."/>
            <person name="Otillar R.P."/>
            <person name="Terry A.Y."/>
            <person name="Boore J.L."/>
            <person name="Simakov O."/>
            <person name="Marletaz F."/>
            <person name="Cho S.-J."/>
            <person name="Edsinger-Gonzales E."/>
            <person name="Havlak P."/>
            <person name="Kuo D.-H."/>
            <person name="Larsson T."/>
            <person name="Lv J."/>
            <person name="Arendt D."/>
            <person name="Savage R."/>
            <person name="Osoegawa K."/>
            <person name="de Jong P."/>
            <person name="Lindberg D.R."/>
            <person name="Seaver E.C."/>
            <person name="Weisblat D.A."/>
            <person name="Putnam N.H."/>
            <person name="Grigoriev I.V."/>
            <person name="Rokhsar D.S."/>
        </authorList>
    </citation>
    <scope>NUCLEOTIDE SEQUENCE</scope>
</reference>
<dbReference type="OMA" id="ESMAYKQ"/>
<keyword evidence="12" id="KW-1185">Reference proteome</keyword>
<evidence type="ECO:0000259" key="7">
    <source>
        <dbReference type="PROSITE" id="PS50001"/>
    </source>
</evidence>
<feature type="domain" description="Tyrosine-protein phosphatase" evidence="8">
    <location>
        <begin position="246"/>
        <end position="522"/>
    </location>
</feature>
<dbReference type="Proteomes" id="UP000015101">
    <property type="component" value="Unassembled WGS sequence"/>
</dbReference>
<evidence type="ECO:0000313" key="11">
    <source>
        <dbReference type="EnsemblMetazoa" id="HelroP87671"/>
    </source>
</evidence>
<dbReference type="PROSITE" id="PS50055">
    <property type="entry name" value="TYR_PHOSPHATASE_PTP"/>
    <property type="match status" value="1"/>
</dbReference>
<dbReference type="Gene3D" id="3.30.505.10">
    <property type="entry name" value="SH2 domain"/>
    <property type="match status" value="2"/>
</dbReference>
<evidence type="ECO:0000256" key="6">
    <source>
        <dbReference type="SAM" id="Coils"/>
    </source>
</evidence>
<dbReference type="PANTHER" id="PTHR46257">
    <property type="entry name" value="TYROSINE-PROTEIN PHOSPHATASE CORKSCREW"/>
    <property type="match status" value="1"/>
</dbReference>
<dbReference type="PRINTS" id="PR00700">
    <property type="entry name" value="PRTYPHPHTASE"/>
</dbReference>
<dbReference type="InterPro" id="IPR000242">
    <property type="entry name" value="PTP_cat"/>
</dbReference>
<feature type="domain" description="Tyrosine specific protein phosphatases" evidence="9">
    <location>
        <begin position="434"/>
        <end position="513"/>
    </location>
</feature>
<dbReference type="EMBL" id="KB097572">
    <property type="protein sequence ID" value="ESN94073.1"/>
    <property type="molecule type" value="Genomic_DNA"/>
</dbReference>
<dbReference type="InParanoid" id="T1G6U0"/>
<dbReference type="FunCoup" id="T1G6U0">
    <property type="interactions" value="1234"/>
</dbReference>
<keyword evidence="2" id="KW-0378">Hydrolase</keyword>
<dbReference type="Gene3D" id="3.90.190.10">
    <property type="entry name" value="Protein tyrosine phosphatase superfamily"/>
    <property type="match status" value="1"/>
</dbReference>
<dbReference type="PROSITE" id="PS50001">
    <property type="entry name" value="SH2"/>
    <property type="match status" value="2"/>
</dbReference>
<feature type="coiled-coil region" evidence="6">
    <location>
        <begin position="215"/>
        <end position="242"/>
    </location>
</feature>
<keyword evidence="4 5" id="KW-0727">SH2 domain</keyword>
<dbReference type="InterPro" id="IPR003595">
    <property type="entry name" value="Tyr_Pase_cat"/>
</dbReference>
<dbReference type="GeneID" id="20216787"/>
<accession>T1G6U0</accession>
<dbReference type="EC" id="3.1.3.48" evidence="1"/>
<dbReference type="HOGENOM" id="CLU_001645_9_10_1"/>
<reference evidence="10 12" key="2">
    <citation type="journal article" date="2013" name="Nature">
        <title>Insights into bilaterian evolution from three spiralian genomes.</title>
        <authorList>
            <person name="Simakov O."/>
            <person name="Marletaz F."/>
            <person name="Cho S.J."/>
            <person name="Edsinger-Gonzales E."/>
            <person name="Havlak P."/>
            <person name="Hellsten U."/>
            <person name="Kuo D.H."/>
            <person name="Larsson T."/>
            <person name="Lv J."/>
            <person name="Arendt D."/>
            <person name="Savage R."/>
            <person name="Osoegawa K."/>
            <person name="de Jong P."/>
            <person name="Grimwood J."/>
            <person name="Chapman J.A."/>
            <person name="Shapiro H."/>
            <person name="Aerts A."/>
            <person name="Otillar R.P."/>
            <person name="Terry A.Y."/>
            <person name="Boore J.L."/>
            <person name="Grigoriev I.V."/>
            <person name="Lindberg D.R."/>
            <person name="Seaver E.C."/>
            <person name="Weisblat D.A."/>
            <person name="Putnam N.H."/>
            <person name="Rokhsar D.S."/>
        </authorList>
    </citation>
    <scope>NUCLEOTIDE SEQUENCE</scope>
</reference>
<dbReference type="GO" id="GO:0000278">
    <property type="term" value="P:mitotic cell cycle"/>
    <property type="evidence" value="ECO:0000318"/>
    <property type="project" value="GO_Central"/>
</dbReference>
<dbReference type="RefSeq" id="XP_009027755.1">
    <property type="nucleotide sequence ID" value="XM_009029507.1"/>
</dbReference>
<dbReference type="InterPro" id="IPR029021">
    <property type="entry name" value="Prot-tyrosine_phosphatase-like"/>
</dbReference>
<dbReference type="OrthoDB" id="8815311at2759"/>
<name>T1G6U0_HELRO</name>
<dbReference type="InterPro" id="IPR016130">
    <property type="entry name" value="Tyr_Pase_AS"/>
</dbReference>
<feature type="domain" description="SH2" evidence="7">
    <location>
        <begin position="108"/>
        <end position="215"/>
    </location>
</feature>
<protein>
    <recommendedName>
        <fullName evidence="1">protein-tyrosine-phosphatase</fullName>
        <ecNumber evidence="1">3.1.3.48</ecNumber>
    </recommendedName>
</protein>
<dbReference type="AlphaFoldDB" id="T1G6U0"/>
<dbReference type="SUPFAM" id="SSF52799">
    <property type="entry name" value="(Phosphotyrosine protein) phosphatases II"/>
    <property type="match status" value="1"/>
</dbReference>
<dbReference type="SMART" id="SM00252">
    <property type="entry name" value="SH2"/>
    <property type="match status" value="2"/>
</dbReference>
<evidence type="ECO:0000259" key="8">
    <source>
        <dbReference type="PROSITE" id="PS50055"/>
    </source>
</evidence>
<dbReference type="GO" id="GO:0030154">
    <property type="term" value="P:cell differentiation"/>
    <property type="evidence" value="ECO:0000318"/>
    <property type="project" value="GO_Central"/>
</dbReference>
<evidence type="ECO:0000256" key="1">
    <source>
        <dbReference type="ARBA" id="ARBA00013064"/>
    </source>
</evidence>
<dbReference type="Pfam" id="PF00102">
    <property type="entry name" value="Y_phosphatase"/>
    <property type="match status" value="1"/>
</dbReference>
<dbReference type="PROSITE" id="PS50056">
    <property type="entry name" value="TYR_PHOSPHATASE_2"/>
    <property type="match status" value="1"/>
</dbReference>
<dbReference type="Pfam" id="PF00017">
    <property type="entry name" value="SH2"/>
    <property type="match status" value="2"/>
</dbReference>
<dbReference type="SUPFAM" id="SSF55550">
    <property type="entry name" value="SH2 domain"/>
    <property type="match status" value="2"/>
</dbReference>
<dbReference type="InterPro" id="IPR000387">
    <property type="entry name" value="Tyr_Pase_dom"/>
</dbReference>